<dbReference type="InParanoid" id="A0A6J2KYL6"/>
<comment type="subcellular location">
    <subcellularLocation>
        <location evidence="1">Cell membrane</location>
        <topology evidence="1">Single-pass membrane protein</topology>
    </subcellularLocation>
    <subcellularLocation>
        <location evidence="2">Endoplasmic reticulum membrane</location>
        <topology evidence="2">Single-pass membrane protein</topology>
    </subcellularLocation>
</comment>
<dbReference type="Pfam" id="PF15183">
    <property type="entry name" value="MRAP"/>
    <property type="match status" value="1"/>
</dbReference>
<evidence type="ECO:0000256" key="9">
    <source>
        <dbReference type="SAM" id="MobiDB-lite"/>
    </source>
</evidence>
<dbReference type="GO" id="GO:0031782">
    <property type="term" value="F:type 4 melanocortin receptor binding"/>
    <property type="evidence" value="ECO:0007669"/>
    <property type="project" value="TreeGrafter"/>
</dbReference>
<dbReference type="RefSeq" id="XP_028359714.1">
    <property type="nucleotide sequence ID" value="XM_028503913.2"/>
</dbReference>
<feature type="region of interest" description="Disordered" evidence="9">
    <location>
        <begin position="102"/>
        <end position="131"/>
    </location>
</feature>
<name>A0A6J2KYL6_9CHIR</name>
<reference evidence="12" key="1">
    <citation type="submission" date="2025-08" db="UniProtKB">
        <authorList>
            <consortium name="RefSeq"/>
        </authorList>
    </citation>
    <scope>IDENTIFICATION</scope>
    <source>
        <tissue evidence="12">Muscle</tissue>
    </source>
</reference>
<keyword evidence="5 10" id="KW-0812">Transmembrane</keyword>
<evidence type="ECO:0000256" key="10">
    <source>
        <dbReference type="SAM" id="Phobius"/>
    </source>
</evidence>
<dbReference type="AlphaFoldDB" id="A0A6J2KYL6"/>
<dbReference type="GO" id="GO:0106070">
    <property type="term" value="P:regulation of adenylate cyclase-activating G protein-coupled receptor signaling pathway"/>
    <property type="evidence" value="ECO:0007669"/>
    <property type="project" value="TreeGrafter"/>
</dbReference>
<evidence type="ECO:0000256" key="8">
    <source>
        <dbReference type="ARBA" id="ARBA00023136"/>
    </source>
</evidence>
<keyword evidence="8 10" id="KW-0472">Membrane</keyword>
<dbReference type="GeneID" id="114490024"/>
<dbReference type="GO" id="GO:0005886">
    <property type="term" value="C:plasma membrane"/>
    <property type="evidence" value="ECO:0007669"/>
    <property type="project" value="UniProtKB-SubCell"/>
</dbReference>
<dbReference type="PANTHER" id="PTHR28675:SF2">
    <property type="entry name" value="MELANOCORTIN-2 RECEPTOR ACCESSORY PROTEIN"/>
    <property type="match status" value="1"/>
</dbReference>
<dbReference type="GO" id="GO:0031780">
    <property type="term" value="F:corticotropin hormone receptor binding"/>
    <property type="evidence" value="ECO:0007669"/>
    <property type="project" value="TreeGrafter"/>
</dbReference>
<organism evidence="11 12">
    <name type="scientific">Phyllostomus discolor</name>
    <name type="common">pale spear-nosed bat</name>
    <dbReference type="NCBI Taxonomy" id="89673"/>
    <lineage>
        <taxon>Eukaryota</taxon>
        <taxon>Metazoa</taxon>
        <taxon>Chordata</taxon>
        <taxon>Craniata</taxon>
        <taxon>Vertebrata</taxon>
        <taxon>Euteleostomi</taxon>
        <taxon>Mammalia</taxon>
        <taxon>Eutheria</taxon>
        <taxon>Laurasiatheria</taxon>
        <taxon>Chiroptera</taxon>
        <taxon>Yangochiroptera</taxon>
        <taxon>Phyllostomidae</taxon>
        <taxon>Phyllostominae</taxon>
        <taxon>Phyllostomus</taxon>
    </lineage>
</organism>
<dbReference type="KEGG" id="pdic:114490024"/>
<keyword evidence="12" id="KW-0675">Receptor</keyword>
<keyword evidence="4" id="KW-1003">Cell membrane</keyword>
<sequence length="199" mass="21766">MVNGTNASGPDYGYEYYLDYLDFVPVDERKLRVHKHAITIAFWVSLVAFVLLLLLVLLYVSWSGSPPARNHAQHQPACPWSLCLDLPLRVLRHLLLHRVPQGTPRAPPCSTKEPQQLRQEGPAPSTSTAPQAPSALLWEPALGGDPLASADVSHKPGWPPLEMGRTPANHNHRRAACDTHQPGHVCPRKATAGHGKGGM</sequence>
<evidence type="ECO:0000256" key="3">
    <source>
        <dbReference type="ARBA" id="ARBA00010063"/>
    </source>
</evidence>
<keyword evidence="11" id="KW-1185">Reference proteome</keyword>
<evidence type="ECO:0000256" key="1">
    <source>
        <dbReference type="ARBA" id="ARBA00004162"/>
    </source>
</evidence>
<proteinExistence type="inferred from homology"/>
<dbReference type="GO" id="GO:0031781">
    <property type="term" value="F:type 3 melanocortin receptor binding"/>
    <property type="evidence" value="ECO:0007669"/>
    <property type="project" value="TreeGrafter"/>
</dbReference>
<feature type="compositionally biased region" description="Low complexity" evidence="9">
    <location>
        <begin position="122"/>
        <end position="131"/>
    </location>
</feature>
<dbReference type="OrthoDB" id="9946598at2759"/>
<evidence type="ECO:0000256" key="2">
    <source>
        <dbReference type="ARBA" id="ARBA00004389"/>
    </source>
</evidence>
<evidence type="ECO:0000313" key="11">
    <source>
        <dbReference type="Proteomes" id="UP000504628"/>
    </source>
</evidence>
<dbReference type="GO" id="GO:0005789">
    <property type="term" value="C:endoplasmic reticulum membrane"/>
    <property type="evidence" value="ECO:0007669"/>
    <property type="project" value="UniProtKB-SubCell"/>
</dbReference>
<keyword evidence="7 10" id="KW-1133">Transmembrane helix</keyword>
<evidence type="ECO:0000256" key="5">
    <source>
        <dbReference type="ARBA" id="ARBA00022692"/>
    </source>
</evidence>
<dbReference type="PANTHER" id="PTHR28675">
    <property type="entry name" value="MELANOCORTIN-2 RECEPTOR ACCESSORY PROTEIN 2"/>
    <property type="match status" value="1"/>
</dbReference>
<evidence type="ECO:0000256" key="6">
    <source>
        <dbReference type="ARBA" id="ARBA00022824"/>
    </source>
</evidence>
<feature type="region of interest" description="Disordered" evidence="9">
    <location>
        <begin position="172"/>
        <end position="199"/>
    </location>
</feature>
<dbReference type="CTD" id="56246"/>
<dbReference type="GO" id="GO:0030545">
    <property type="term" value="F:signaling receptor regulator activity"/>
    <property type="evidence" value="ECO:0007669"/>
    <property type="project" value="TreeGrafter"/>
</dbReference>
<protein>
    <submittedName>
        <fullName evidence="12">LOW QUALITY PROTEIN: melanocortin-2 receptor accessory protein</fullName>
    </submittedName>
</protein>
<evidence type="ECO:0000256" key="4">
    <source>
        <dbReference type="ARBA" id="ARBA00022475"/>
    </source>
</evidence>
<dbReference type="InterPro" id="IPR028111">
    <property type="entry name" value="MRAP"/>
</dbReference>
<dbReference type="GO" id="GO:0072659">
    <property type="term" value="P:protein localization to plasma membrane"/>
    <property type="evidence" value="ECO:0007669"/>
    <property type="project" value="TreeGrafter"/>
</dbReference>
<dbReference type="FunCoup" id="A0A6J2KYL6">
    <property type="interactions" value="5"/>
</dbReference>
<gene>
    <name evidence="12" type="primary">LOC114490024</name>
</gene>
<dbReference type="GO" id="GO:0070996">
    <property type="term" value="F:type 1 melanocortin receptor binding"/>
    <property type="evidence" value="ECO:0007669"/>
    <property type="project" value="TreeGrafter"/>
</dbReference>
<dbReference type="Proteomes" id="UP000504628">
    <property type="component" value="Chromosome 2"/>
</dbReference>
<evidence type="ECO:0000256" key="7">
    <source>
        <dbReference type="ARBA" id="ARBA00022989"/>
    </source>
</evidence>
<feature type="transmembrane region" description="Helical" evidence="10">
    <location>
        <begin position="40"/>
        <end position="62"/>
    </location>
</feature>
<evidence type="ECO:0000313" key="12">
    <source>
        <dbReference type="RefSeq" id="XP_028359714.1"/>
    </source>
</evidence>
<keyword evidence="6" id="KW-0256">Endoplasmic reticulum</keyword>
<dbReference type="GO" id="GO:0031783">
    <property type="term" value="F:type 5 melanocortin receptor binding"/>
    <property type="evidence" value="ECO:0007669"/>
    <property type="project" value="TreeGrafter"/>
</dbReference>
<accession>A0A6J2KYL6</accession>
<comment type="similarity">
    <text evidence="3">Belongs to the MRAP family.</text>
</comment>